<dbReference type="PANTHER" id="PTHR35793:SF2">
    <property type="entry name" value="INNER MEMBRANE PROTEIN YJIG"/>
    <property type="match status" value="1"/>
</dbReference>
<dbReference type="PIRSF" id="PIRSF036542">
    <property type="entry name" value="SpmA_SpmB"/>
    <property type="match status" value="1"/>
</dbReference>
<reference evidence="4" key="1">
    <citation type="journal article" date="2019" name="Int. J. Syst. Evol. Microbiol.">
        <title>The Global Catalogue of Microorganisms (GCM) 10K type strain sequencing project: providing services to taxonomists for standard genome sequencing and annotation.</title>
        <authorList>
            <consortium name="The Broad Institute Genomics Platform"/>
            <consortium name="The Broad Institute Genome Sequencing Center for Infectious Disease"/>
            <person name="Wu L."/>
            <person name="Ma J."/>
        </authorList>
    </citation>
    <scope>NUCLEOTIDE SEQUENCE [LARGE SCALE GENOMIC DNA]</scope>
    <source>
        <strain evidence="4">JCM 17926</strain>
    </source>
</reference>
<organism evidence="3 4">
    <name type="scientific">Pontibacter saemangeumensis</name>
    <dbReference type="NCBI Taxonomy" id="1084525"/>
    <lineage>
        <taxon>Bacteria</taxon>
        <taxon>Pseudomonadati</taxon>
        <taxon>Bacteroidota</taxon>
        <taxon>Cytophagia</taxon>
        <taxon>Cytophagales</taxon>
        <taxon>Hymenobacteraceae</taxon>
        <taxon>Pontibacter</taxon>
    </lineage>
</organism>
<feature type="transmembrane region" description="Helical" evidence="1">
    <location>
        <begin position="44"/>
        <end position="62"/>
    </location>
</feature>
<feature type="transmembrane region" description="Helical" evidence="1">
    <location>
        <begin position="141"/>
        <end position="161"/>
    </location>
</feature>
<keyword evidence="1" id="KW-0812">Transmembrane</keyword>
<evidence type="ECO:0000259" key="2">
    <source>
        <dbReference type="Pfam" id="PF07670"/>
    </source>
</evidence>
<dbReference type="InterPro" id="IPR011642">
    <property type="entry name" value="Gate_dom"/>
</dbReference>
<feature type="transmembrane region" description="Helical" evidence="1">
    <location>
        <begin position="5"/>
        <end position="24"/>
    </location>
</feature>
<keyword evidence="4" id="KW-1185">Reference proteome</keyword>
<gene>
    <name evidence="3" type="ORF">GCM10023188_30260</name>
</gene>
<name>A0ABP8LVK0_9BACT</name>
<sequence>MVLNYLWAAFFLIAFCLALFQLIFFGNIEIFQKLVASTFDNAKLGFEISLGLTGVMTLWLGLMKVGERGGIIAIFARIVGPFFNRLFPEIPRNHPVFGSILMNFSANMLGLDNAATPLGLKAMKEMQELNPDKDTASNAQIMFLVLNTSGLTLIPISIMVFRAQLGAADPSDIFIPILLATFFSTMVGLIAVALYQRINLFNPVILAYLGSLMLLIGGLIYYFSTIPQEQISVISTVASNVILFSIIIAFIALAMVRKVNVYEAFIEGAKEGFSVAISIIPYLVAILVAIGVFRASGALEILVSGLGSLFGMLGMNTDFVPALPVAFMKPLSGSGARGMMVEAMNTYGVDSFVGRLASAIQGSTETTFYVLAVYFGSVSVRKTRYALTCGLLADLAGVIAAILISYLFFH</sequence>
<dbReference type="PANTHER" id="PTHR35793">
    <property type="entry name" value="INNER MEMBRANE PROTEIN YJIG"/>
    <property type="match status" value="1"/>
</dbReference>
<keyword evidence="1" id="KW-1133">Transmembrane helix</keyword>
<dbReference type="RefSeq" id="WP_345160268.1">
    <property type="nucleotide sequence ID" value="NZ_BAABHC010000016.1"/>
</dbReference>
<protein>
    <submittedName>
        <fullName evidence="3">Nucleoside recognition domain-containing protein</fullName>
    </submittedName>
</protein>
<dbReference type="Pfam" id="PF07670">
    <property type="entry name" value="Gate"/>
    <property type="match status" value="2"/>
</dbReference>
<dbReference type="InterPro" id="IPR052549">
    <property type="entry name" value="SpmB"/>
</dbReference>
<feature type="transmembrane region" description="Helical" evidence="1">
    <location>
        <begin position="275"/>
        <end position="295"/>
    </location>
</feature>
<dbReference type="Proteomes" id="UP001500552">
    <property type="component" value="Unassembled WGS sequence"/>
</dbReference>
<feature type="transmembrane region" description="Helical" evidence="1">
    <location>
        <begin position="385"/>
        <end position="409"/>
    </location>
</feature>
<dbReference type="InterPro" id="IPR011415">
    <property type="entry name" value="SpmA_SpmB"/>
</dbReference>
<feature type="transmembrane region" description="Helical" evidence="1">
    <location>
        <begin position="301"/>
        <end position="327"/>
    </location>
</feature>
<feature type="transmembrane region" description="Helical" evidence="1">
    <location>
        <begin position="230"/>
        <end position="254"/>
    </location>
</feature>
<evidence type="ECO:0000313" key="4">
    <source>
        <dbReference type="Proteomes" id="UP001500552"/>
    </source>
</evidence>
<feature type="transmembrane region" description="Helical" evidence="1">
    <location>
        <begin position="206"/>
        <end position="224"/>
    </location>
</feature>
<feature type="domain" description="Nucleoside transporter/FeoB GTPase Gate" evidence="2">
    <location>
        <begin position="51"/>
        <end position="160"/>
    </location>
</feature>
<evidence type="ECO:0000256" key="1">
    <source>
        <dbReference type="SAM" id="Phobius"/>
    </source>
</evidence>
<accession>A0ABP8LVK0</accession>
<keyword evidence="1" id="KW-0472">Membrane</keyword>
<comment type="caution">
    <text evidence="3">The sequence shown here is derived from an EMBL/GenBank/DDBJ whole genome shotgun (WGS) entry which is preliminary data.</text>
</comment>
<dbReference type="EMBL" id="BAABHC010000016">
    <property type="protein sequence ID" value="GAA4436792.1"/>
    <property type="molecule type" value="Genomic_DNA"/>
</dbReference>
<feature type="domain" description="Nucleoside transporter/FeoB GTPase Gate" evidence="2">
    <location>
        <begin position="277"/>
        <end position="378"/>
    </location>
</feature>
<feature type="transmembrane region" description="Helical" evidence="1">
    <location>
        <begin position="173"/>
        <end position="194"/>
    </location>
</feature>
<proteinExistence type="predicted"/>
<evidence type="ECO:0000313" key="3">
    <source>
        <dbReference type="EMBL" id="GAA4436792.1"/>
    </source>
</evidence>